<feature type="binding site" evidence="1">
    <location>
        <position position="360"/>
    </location>
    <ligand>
        <name>Mg(2+)</name>
        <dbReference type="ChEBI" id="CHEBI:18420"/>
        <label>1</label>
    </ligand>
</feature>
<dbReference type="GO" id="GO:0046872">
    <property type="term" value="F:metal ion binding"/>
    <property type="evidence" value="ECO:0007669"/>
    <property type="project" value="UniProtKB-KW"/>
</dbReference>
<evidence type="ECO:0000313" key="2">
    <source>
        <dbReference type="EMBL" id="CAD9489297.1"/>
    </source>
</evidence>
<gene>
    <name evidence="2" type="ORF">BRAN1462_LOCUS2037</name>
</gene>
<dbReference type="PANTHER" id="PTHR16222">
    <property type="entry name" value="ADP-RIBOSYLGLYCOHYDROLASE"/>
    <property type="match status" value="1"/>
</dbReference>
<protein>
    <recommendedName>
        <fullName evidence="3">ADP-ribosylglycohydrolase</fullName>
    </recommendedName>
</protein>
<dbReference type="Pfam" id="PF03747">
    <property type="entry name" value="ADP_ribosyl_GH"/>
    <property type="match status" value="1"/>
</dbReference>
<dbReference type="InterPro" id="IPR050792">
    <property type="entry name" value="ADP-ribosylglycohydrolase"/>
</dbReference>
<feature type="binding site" evidence="1">
    <location>
        <position position="145"/>
    </location>
    <ligand>
        <name>Mg(2+)</name>
        <dbReference type="ChEBI" id="CHEBI:18420"/>
        <label>1</label>
    </ligand>
</feature>
<feature type="binding site" evidence="1">
    <location>
        <position position="143"/>
    </location>
    <ligand>
        <name>Mg(2+)</name>
        <dbReference type="ChEBI" id="CHEBI:18420"/>
        <label>1</label>
    </ligand>
</feature>
<dbReference type="PANTHER" id="PTHR16222:SF28">
    <property type="entry name" value="ADP-RIBOSYLGLYCOHYDROLASE"/>
    <property type="match status" value="1"/>
</dbReference>
<organism evidence="2">
    <name type="scientific">Zooxanthella nutricula</name>
    <dbReference type="NCBI Taxonomy" id="1333877"/>
    <lineage>
        <taxon>Eukaryota</taxon>
        <taxon>Sar</taxon>
        <taxon>Alveolata</taxon>
        <taxon>Dinophyceae</taxon>
        <taxon>Peridiniales</taxon>
        <taxon>Peridiniales incertae sedis</taxon>
        <taxon>Zooxanthella</taxon>
    </lineage>
</organism>
<feature type="binding site" evidence="1">
    <location>
        <position position="144"/>
    </location>
    <ligand>
        <name>Mg(2+)</name>
        <dbReference type="ChEBI" id="CHEBI:18420"/>
        <label>1</label>
    </ligand>
</feature>
<reference evidence="2" key="1">
    <citation type="submission" date="2021-01" db="EMBL/GenBank/DDBJ databases">
        <authorList>
            <person name="Corre E."/>
            <person name="Pelletier E."/>
            <person name="Niang G."/>
            <person name="Scheremetjew M."/>
            <person name="Finn R."/>
            <person name="Kale V."/>
            <person name="Holt S."/>
            <person name="Cochrane G."/>
            <person name="Meng A."/>
            <person name="Brown T."/>
            <person name="Cohen L."/>
        </authorList>
    </citation>
    <scope>NUCLEOTIDE SEQUENCE</scope>
    <source>
        <strain evidence="2">RCC3387</strain>
    </source>
</reference>
<evidence type="ECO:0008006" key="3">
    <source>
        <dbReference type="Google" id="ProtNLM"/>
    </source>
</evidence>
<dbReference type="InterPro" id="IPR005502">
    <property type="entry name" value="Ribosyl_crysJ1"/>
</dbReference>
<proteinExistence type="predicted"/>
<dbReference type="InterPro" id="IPR036705">
    <property type="entry name" value="Ribosyl_crysJ1_sf"/>
</dbReference>
<dbReference type="AlphaFoldDB" id="A0A6U9GXS7"/>
<sequence>MGATGSAPTPYKPLDDLELLARCSGASRRPGRPEAEAFLRFRAHEAPVLGAGALQQAVEAVQAERFTPWPIAPADCGLPSAQVADRVRGALLGAAAADACGLATEFLSRAKAEEFYGLGFDYRPGCALYPDSHRAFFPQGDWTDDTDQLLLVLQSLLACGGLPDQQDFARRLKQWARHGFQQLGDRCGSGLGKTVGKVVDAKGFEEAPVECAERIWRNNGCNLAANGAVMRAALCGVPMFWDLDCSERAAVAFCQVTHFDTRCVASCVCVSIAISCLLSGWTCEKAVAEGVERAANHLDAEHMDDFKWYTSVDRTLDQLNLDEPHSIGYTFKALACGLHALRSDATFAEAIHEVVARGGDADTNAVVCGALLGCARGAGAVPAAWVDAMPYKGWLEAWATQALHASGCANPPA</sequence>
<evidence type="ECO:0000256" key="1">
    <source>
        <dbReference type="PIRSR" id="PIRSR605502-1"/>
    </source>
</evidence>
<dbReference type="SUPFAM" id="SSF101478">
    <property type="entry name" value="ADP-ribosylglycohydrolase"/>
    <property type="match status" value="1"/>
</dbReference>
<accession>A0A6U9GXS7</accession>
<feature type="binding site" evidence="1">
    <location>
        <position position="362"/>
    </location>
    <ligand>
        <name>Mg(2+)</name>
        <dbReference type="ChEBI" id="CHEBI:18420"/>
        <label>1</label>
    </ligand>
</feature>
<dbReference type="Gene3D" id="1.10.4080.10">
    <property type="entry name" value="ADP-ribosylation/Crystallin J1"/>
    <property type="match status" value="1"/>
</dbReference>
<feature type="binding site" evidence="1">
    <location>
        <position position="363"/>
    </location>
    <ligand>
        <name>Mg(2+)</name>
        <dbReference type="ChEBI" id="CHEBI:18420"/>
        <label>1</label>
    </ligand>
</feature>
<keyword evidence="1" id="KW-0479">Metal-binding</keyword>
<dbReference type="EMBL" id="HBGW01003089">
    <property type="protein sequence ID" value="CAD9489297.1"/>
    <property type="molecule type" value="Transcribed_RNA"/>
</dbReference>
<name>A0A6U9GXS7_9DINO</name>
<comment type="cofactor">
    <cofactor evidence="1">
        <name>Mg(2+)</name>
        <dbReference type="ChEBI" id="CHEBI:18420"/>
    </cofactor>
    <text evidence="1">Binds 2 magnesium ions per subunit.</text>
</comment>
<keyword evidence="1" id="KW-0460">Magnesium</keyword>